<feature type="binding site" evidence="8">
    <location>
        <position position="259"/>
    </location>
    <ligand>
        <name>Mg(2+)</name>
        <dbReference type="ChEBI" id="CHEBI:18420"/>
    </ligand>
</feature>
<sequence length="476" mass="52568">MIKFTNSYAQLGESFFERILPTPVTAPSLLLWNDTLAEQLELSNSLRGDQQLQAAIFSGNQLPEGSDSMALAYSGHQFGQLNPQLGDGRAHLLGELLDKQGRRFDIQLKGSGRTPYSRQGDGRCALGPALREYIMSEAMYFLGVPTSRCLAVVATGDPVYRESVKPGAVVTRIAASHIRIGTFTWFAIRKDLESLSALLDYAIVRHFPELDNNAENKAIAFLDAVLERQITLMVAWLRVGFIHGVMNTDNTAISGETIDFGPCAMMGSYHPATVYSSIDTQGRYAFGNQPNIAVWNLTRLAECLIPLVNTEEKQAIASLEPVLLSFSERFDQAYFSMMGAKLGIAEITEQDRVLIETLLESMQSHELDYTQTFHQLTHSIKGNSPLPDSCNEWFAQWQARLEPGSQALMQANNPVVIPRNHHIESVLKACEESGSTAPAENILEVLRSPYSEIAATKDYQGAAEDKDASYQTFCGT</sequence>
<dbReference type="AlphaFoldDB" id="A0A1X9NPC7"/>
<feature type="binding site" evidence="8">
    <location>
        <position position="122"/>
    </location>
    <ligand>
        <name>ATP</name>
        <dbReference type="ChEBI" id="CHEBI:30616"/>
    </ligand>
</feature>
<dbReference type="EC" id="2.7.7.-" evidence="8"/>
<feature type="binding site" evidence="8">
    <location>
        <position position="89"/>
    </location>
    <ligand>
        <name>ATP</name>
        <dbReference type="ChEBI" id="CHEBI:30616"/>
    </ligand>
</feature>
<reference evidence="9 10" key="1">
    <citation type="submission" date="2016-11" db="EMBL/GenBank/DDBJ databases">
        <title>Trade-off between light-utilization and light-protection in marine flavobacteria.</title>
        <authorList>
            <person name="Kumagai Y."/>
        </authorList>
    </citation>
    <scope>NUCLEOTIDE SEQUENCE [LARGE SCALE GENOMIC DNA]</scope>
    <source>
        <strain evidence="9 10">NBRC 107125</strain>
    </source>
</reference>
<feature type="binding site" evidence="8">
    <location>
        <position position="121"/>
    </location>
    <ligand>
        <name>ATP</name>
        <dbReference type="ChEBI" id="CHEBI:30616"/>
    </ligand>
</feature>
<keyword evidence="7 8" id="KW-0460">Magnesium</keyword>
<evidence type="ECO:0000313" key="9">
    <source>
        <dbReference type="EMBL" id="ARN75743.1"/>
    </source>
</evidence>
<dbReference type="PANTHER" id="PTHR32057">
    <property type="entry name" value="PROTEIN ADENYLYLTRANSFERASE SELO, MITOCHONDRIAL"/>
    <property type="match status" value="1"/>
</dbReference>
<dbReference type="RefSeq" id="WP_240554835.1">
    <property type="nucleotide sequence ID" value="NZ_CP019343.1"/>
</dbReference>
<organism evidence="9 10">
    <name type="scientific">Oceanicoccus sagamiensis</name>
    <dbReference type="NCBI Taxonomy" id="716816"/>
    <lineage>
        <taxon>Bacteria</taxon>
        <taxon>Pseudomonadati</taxon>
        <taxon>Pseudomonadota</taxon>
        <taxon>Gammaproteobacteria</taxon>
        <taxon>Cellvibrionales</taxon>
        <taxon>Spongiibacteraceae</taxon>
        <taxon>Oceanicoccus</taxon>
    </lineage>
</organism>
<comment type="similarity">
    <text evidence="1 8">Belongs to the SELO family.</text>
</comment>
<evidence type="ECO:0000256" key="5">
    <source>
        <dbReference type="ARBA" id="ARBA00022741"/>
    </source>
</evidence>
<feature type="binding site" evidence="8">
    <location>
        <position position="259"/>
    </location>
    <ligand>
        <name>ATP</name>
        <dbReference type="ChEBI" id="CHEBI:30616"/>
    </ligand>
</feature>
<dbReference type="GO" id="GO:0030145">
    <property type="term" value="F:manganese ion binding"/>
    <property type="evidence" value="ECO:0007669"/>
    <property type="project" value="UniProtKB-UniRule"/>
</dbReference>
<dbReference type="HAMAP" id="MF_00692">
    <property type="entry name" value="SelO"/>
    <property type="match status" value="1"/>
</dbReference>
<feature type="binding site" evidence="8">
    <location>
        <position position="172"/>
    </location>
    <ligand>
        <name>ATP</name>
        <dbReference type="ChEBI" id="CHEBI:30616"/>
    </ligand>
</feature>
<gene>
    <name evidence="8" type="primary">ydiU</name>
    <name evidence="8" type="synonym">selO</name>
    <name evidence="9" type="ORF">BST96_17500</name>
</gene>
<comment type="catalytic activity">
    <reaction evidence="8">
        <text>L-tyrosyl-[protein] + UTP = O-(5'-uridylyl)-L-tyrosyl-[protein] + diphosphate</text>
        <dbReference type="Rhea" id="RHEA:83887"/>
        <dbReference type="Rhea" id="RHEA-COMP:10136"/>
        <dbReference type="Rhea" id="RHEA-COMP:20238"/>
        <dbReference type="ChEBI" id="CHEBI:33019"/>
        <dbReference type="ChEBI" id="CHEBI:46398"/>
        <dbReference type="ChEBI" id="CHEBI:46858"/>
        <dbReference type="ChEBI" id="CHEBI:90602"/>
    </reaction>
</comment>
<feature type="binding site" evidence="8">
    <location>
        <position position="179"/>
    </location>
    <ligand>
        <name>ATP</name>
        <dbReference type="ChEBI" id="CHEBI:30616"/>
    </ligand>
</feature>
<dbReference type="EMBL" id="CP019343">
    <property type="protein sequence ID" value="ARN75743.1"/>
    <property type="molecule type" value="Genomic_DNA"/>
</dbReference>
<dbReference type="KEGG" id="osg:BST96_17500"/>
<keyword evidence="3 8" id="KW-0548">Nucleotidyltransferase</keyword>
<feature type="binding site" evidence="8">
    <location>
        <position position="250"/>
    </location>
    <ligand>
        <name>Mg(2+)</name>
        <dbReference type="ChEBI" id="CHEBI:18420"/>
    </ligand>
</feature>
<dbReference type="GO" id="GO:0070733">
    <property type="term" value="F:AMPylase activity"/>
    <property type="evidence" value="ECO:0007669"/>
    <property type="project" value="UniProtKB-EC"/>
</dbReference>
<feature type="active site" description="Proton acceptor" evidence="8">
    <location>
        <position position="249"/>
    </location>
</feature>
<dbReference type="STRING" id="716816.BST96_17500"/>
<dbReference type="Pfam" id="PF02696">
    <property type="entry name" value="SelO"/>
    <property type="match status" value="1"/>
</dbReference>
<feature type="binding site" evidence="8">
    <location>
        <position position="86"/>
    </location>
    <ligand>
        <name>ATP</name>
        <dbReference type="ChEBI" id="CHEBI:30616"/>
    </ligand>
</feature>
<evidence type="ECO:0000256" key="7">
    <source>
        <dbReference type="ARBA" id="ARBA00022842"/>
    </source>
</evidence>
<accession>A0A1X9NPC7</accession>
<dbReference type="NCBIfam" id="NF000658">
    <property type="entry name" value="PRK00029.1"/>
    <property type="match status" value="1"/>
</dbReference>
<evidence type="ECO:0000256" key="2">
    <source>
        <dbReference type="ARBA" id="ARBA00022679"/>
    </source>
</evidence>
<dbReference type="GO" id="GO:0005524">
    <property type="term" value="F:ATP binding"/>
    <property type="evidence" value="ECO:0007669"/>
    <property type="project" value="UniProtKB-UniRule"/>
</dbReference>
<keyword evidence="10" id="KW-1185">Reference proteome</keyword>
<comment type="function">
    <text evidence="8">Nucleotidyltransferase involved in the post-translational modification of proteins. It can catalyze the addition of adenosine monophosphate (AMP) or uridine monophosphate (UMP) to a protein, resulting in modifications known as AMPylation and UMPylation.</text>
</comment>
<dbReference type="Proteomes" id="UP000193450">
    <property type="component" value="Chromosome"/>
</dbReference>
<evidence type="ECO:0000256" key="4">
    <source>
        <dbReference type="ARBA" id="ARBA00022723"/>
    </source>
</evidence>
<evidence type="ECO:0000256" key="3">
    <source>
        <dbReference type="ARBA" id="ARBA00022695"/>
    </source>
</evidence>
<dbReference type="PANTHER" id="PTHR32057:SF14">
    <property type="entry name" value="PROTEIN ADENYLYLTRANSFERASE SELO, MITOCHONDRIAL"/>
    <property type="match status" value="1"/>
</dbReference>
<evidence type="ECO:0000256" key="6">
    <source>
        <dbReference type="ARBA" id="ARBA00022840"/>
    </source>
</evidence>
<comment type="catalytic activity">
    <reaction evidence="8">
        <text>L-threonyl-[protein] + ATP = 3-O-(5'-adenylyl)-L-threonyl-[protein] + diphosphate</text>
        <dbReference type="Rhea" id="RHEA:54292"/>
        <dbReference type="Rhea" id="RHEA-COMP:11060"/>
        <dbReference type="Rhea" id="RHEA-COMP:13847"/>
        <dbReference type="ChEBI" id="CHEBI:30013"/>
        <dbReference type="ChEBI" id="CHEBI:30616"/>
        <dbReference type="ChEBI" id="CHEBI:33019"/>
        <dbReference type="ChEBI" id="CHEBI:138113"/>
        <dbReference type="EC" id="2.7.7.108"/>
    </reaction>
</comment>
<dbReference type="InterPro" id="IPR003846">
    <property type="entry name" value="SelO"/>
</dbReference>
<keyword evidence="2 8" id="KW-0808">Transferase</keyword>
<comment type="catalytic activity">
    <reaction evidence="8">
        <text>L-seryl-[protein] + ATP = 3-O-(5'-adenylyl)-L-seryl-[protein] + diphosphate</text>
        <dbReference type="Rhea" id="RHEA:58120"/>
        <dbReference type="Rhea" id="RHEA-COMP:9863"/>
        <dbReference type="Rhea" id="RHEA-COMP:15073"/>
        <dbReference type="ChEBI" id="CHEBI:29999"/>
        <dbReference type="ChEBI" id="CHEBI:30616"/>
        <dbReference type="ChEBI" id="CHEBI:33019"/>
        <dbReference type="ChEBI" id="CHEBI:142516"/>
        <dbReference type="EC" id="2.7.7.108"/>
    </reaction>
</comment>
<evidence type="ECO:0000313" key="10">
    <source>
        <dbReference type="Proteomes" id="UP000193450"/>
    </source>
</evidence>
<comment type="catalytic activity">
    <reaction evidence="8">
        <text>L-seryl-[protein] + UTP = O-(5'-uridylyl)-L-seryl-[protein] + diphosphate</text>
        <dbReference type="Rhea" id="RHEA:64604"/>
        <dbReference type="Rhea" id="RHEA-COMP:9863"/>
        <dbReference type="Rhea" id="RHEA-COMP:16635"/>
        <dbReference type="ChEBI" id="CHEBI:29999"/>
        <dbReference type="ChEBI" id="CHEBI:33019"/>
        <dbReference type="ChEBI" id="CHEBI:46398"/>
        <dbReference type="ChEBI" id="CHEBI:156051"/>
    </reaction>
</comment>
<name>A0A1X9NPC7_9GAMM</name>
<keyword evidence="5 8" id="KW-0547">Nucleotide-binding</keyword>
<keyword evidence="4 8" id="KW-0479">Metal-binding</keyword>
<comment type="cofactor">
    <cofactor evidence="8">
        <name>Mg(2+)</name>
        <dbReference type="ChEBI" id="CHEBI:18420"/>
    </cofactor>
    <cofactor evidence="8">
        <name>Mn(2+)</name>
        <dbReference type="ChEBI" id="CHEBI:29035"/>
    </cofactor>
</comment>
<evidence type="ECO:0000256" key="8">
    <source>
        <dbReference type="HAMAP-Rule" id="MF_00692"/>
    </source>
</evidence>
<evidence type="ECO:0000256" key="1">
    <source>
        <dbReference type="ARBA" id="ARBA00009747"/>
    </source>
</evidence>
<dbReference type="GO" id="GO:0000287">
    <property type="term" value="F:magnesium ion binding"/>
    <property type="evidence" value="ECO:0007669"/>
    <property type="project" value="UniProtKB-UniRule"/>
</dbReference>
<proteinExistence type="inferred from homology"/>
<feature type="binding site" evidence="8">
    <location>
        <position position="88"/>
    </location>
    <ligand>
        <name>ATP</name>
        <dbReference type="ChEBI" id="CHEBI:30616"/>
    </ligand>
</feature>
<dbReference type="EC" id="2.7.7.108" evidence="8"/>
<comment type="catalytic activity">
    <reaction evidence="8">
        <text>L-histidyl-[protein] + UTP = N(tele)-(5'-uridylyl)-L-histidyl-[protein] + diphosphate</text>
        <dbReference type="Rhea" id="RHEA:83891"/>
        <dbReference type="Rhea" id="RHEA-COMP:9745"/>
        <dbReference type="Rhea" id="RHEA-COMP:20239"/>
        <dbReference type="ChEBI" id="CHEBI:29979"/>
        <dbReference type="ChEBI" id="CHEBI:33019"/>
        <dbReference type="ChEBI" id="CHEBI:46398"/>
        <dbReference type="ChEBI" id="CHEBI:233474"/>
    </reaction>
</comment>
<keyword evidence="8" id="KW-0464">Manganese</keyword>
<comment type="catalytic activity">
    <reaction evidence="8">
        <text>L-tyrosyl-[protein] + ATP = O-(5'-adenylyl)-L-tyrosyl-[protein] + diphosphate</text>
        <dbReference type="Rhea" id="RHEA:54288"/>
        <dbReference type="Rhea" id="RHEA-COMP:10136"/>
        <dbReference type="Rhea" id="RHEA-COMP:13846"/>
        <dbReference type="ChEBI" id="CHEBI:30616"/>
        <dbReference type="ChEBI" id="CHEBI:33019"/>
        <dbReference type="ChEBI" id="CHEBI:46858"/>
        <dbReference type="ChEBI" id="CHEBI:83624"/>
        <dbReference type="EC" id="2.7.7.108"/>
    </reaction>
</comment>
<feature type="binding site" evidence="8">
    <location>
        <position position="109"/>
    </location>
    <ligand>
        <name>ATP</name>
        <dbReference type="ChEBI" id="CHEBI:30616"/>
    </ligand>
</feature>
<protein>
    <recommendedName>
        <fullName evidence="8">Protein nucleotidyltransferase YdiU</fullName>
        <ecNumber evidence="8">2.7.7.-</ecNumber>
    </recommendedName>
    <alternativeName>
        <fullName evidence="8">Protein adenylyltransferase YdiU</fullName>
        <ecNumber evidence="8">2.7.7.108</ecNumber>
    </alternativeName>
    <alternativeName>
        <fullName evidence="8">Protein uridylyltransferase YdiU</fullName>
        <ecNumber evidence="8">2.7.7.-</ecNumber>
    </alternativeName>
</protein>
<keyword evidence="6 8" id="KW-0067">ATP-binding</keyword>